<dbReference type="CDD" id="cd03392">
    <property type="entry name" value="PAP2_like_2"/>
    <property type="match status" value="1"/>
</dbReference>
<dbReference type="AlphaFoldDB" id="A0A7D6VEF6"/>
<dbReference type="InterPro" id="IPR000326">
    <property type="entry name" value="PAP2/HPO"/>
</dbReference>
<dbReference type="SMART" id="SM00014">
    <property type="entry name" value="acidPPc"/>
    <property type="match status" value="1"/>
</dbReference>
<name>A0A7D6VEF6_9NOCA</name>
<dbReference type="SUPFAM" id="SSF48317">
    <property type="entry name" value="Acid phosphatase/Vanadium-dependent haloperoxidase"/>
    <property type="match status" value="1"/>
</dbReference>
<dbReference type="Proteomes" id="UP000515512">
    <property type="component" value="Chromosome"/>
</dbReference>
<dbReference type="KEGG" id="nhu:H0264_13655"/>
<dbReference type="Pfam" id="PF01569">
    <property type="entry name" value="PAP2"/>
    <property type="match status" value="1"/>
</dbReference>
<feature type="transmembrane region" description="Helical" evidence="1">
    <location>
        <begin position="175"/>
        <end position="193"/>
    </location>
</feature>
<dbReference type="PANTHER" id="PTHR14969:SF13">
    <property type="entry name" value="AT30094P"/>
    <property type="match status" value="1"/>
</dbReference>
<evidence type="ECO:0000313" key="4">
    <source>
        <dbReference type="Proteomes" id="UP000515512"/>
    </source>
</evidence>
<keyword evidence="1" id="KW-0812">Transmembrane</keyword>
<keyword evidence="4" id="KW-1185">Reference proteome</keyword>
<evidence type="ECO:0000259" key="2">
    <source>
        <dbReference type="SMART" id="SM00014"/>
    </source>
</evidence>
<evidence type="ECO:0000256" key="1">
    <source>
        <dbReference type="SAM" id="Phobius"/>
    </source>
</evidence>
<feature type="transmembrane region" description="Helical" evidence="1">
    <location>
        <begin position="144"/>
        <end position="163"/>
    </location>
</feature>
<keyword evidence="1" id="KW-1133">Transmembrane helix</keyword>
<dbReference type="Gene3D" id="1.20.144.10">
    <property type="entry name" value="Phosphatidic acid phosphatase type 2/haloperoxidase"/>
    <property type="match status" value="2"/>
</dbReference>
<gene>
    <name evidence="3" type="ORF">H0264_13655</name>
</gene>
<accession>A0A7D6VEF6</accession>
<feature type="transmembrane region" description="Helical" evidence="1">
    <location>
        <begin position="81"/>
        <end position="97"/>
    </location>
</feature>
<feature type="transmembrane region" description="Helical" evidence="1">
    <location>
        <begin position="24"/>
        <end position="47"/>
    </location>
</feature>
<keyword evidence="1" id="KW-0472">Membrane</keyword>
<feature type="domain" description="Phosphatidic acid phosphatase type 2/haloperoxidase" evidence="2">
    <location>
        <begin position="100"/>
        <end position="216"/>
    </location>
</feature>
<dbReference type="RefSeq" id="WP_181584297.1">
    <property type="nucleotide sequence ID" value="NZ_CP059399.1"/>
</dbReference>
<evidence type="ECO:0000313" key="3">
    <source>
        <dbReference type="EMBL" id="QLY33133.1"/>
    </source>
</evidence>
<reference evidence="3 4" key="1">
    <citation type="submission" date="2020-07" db="EMBL/GenBank/DDBJ databases">
        <authorList>
            <person name="Zhuang K."/>
            <person name="Ran Y."/>
        </authorList>
    </citation>
    <scope>NUCLEOTIDE SEQUENCE [LARGE SCALE GENOMIC DNA]</scope>
    <source>
        <strain evidence="3 4">WCH-YHL-001</strain>
    </source>
</reference>
<dbReference type="InterPro" id="IPR036938">
    <property type="entry name" value="PAP2/HPO_sf"/>
</dbReference>
<protein>
    <submittedName>
        <fullName evidence="3">Phosphatase PAP2 family protein</fullName>
    </submittedName>
</protein>
<dbReference type="EMBL" id="CP059399">
    <property type="protein sequence ID" value="QLY33133.1"/>
    <property type="molecule type" value="Genomic_DNA"/>
</dbReference>
<organism evidence="3 4">
    <name type="scientific">Nocardia huaxiensis</name>
    <dbReference type="NCBI Taxonomy" id="2755382"/>
    <lineage>
        <taxon>Bacteria</taxon>
        <taxon>Bacillati</taxon>
        <taxon>Actinomycetota</taxon>
        <taxon>Actinomycetes</taxon>
        <taxon>Mycobacteriales</taxon>
        <taxon>Nocardiaceae</taxon>
        <taxon>Nocardia</taxon>
    </lineage>
</organism>
<proteinExistence type="predicted"/>
<feature type="transmembrane region" description="Helical" evidence="1">
    <location>
        <begin position="104"/>
        <end position="124"/>
    </location>
</feature>
<dbReference type="PANTHER" id="PTHR14969">
    <property type="entry name" value="SPHINGOSINE-1-PHOSPHATE PHOSPHOHYDROLASE"/>
    <property type="match status" value="1"/>
</dbReference>
<sequence>MELDDGWMGRNGMGDARAVALRRAVWAGGVLTAFGVVVWQVVVAGWLTGADAGTLDWFVGHRGDAWTVLAKEVTFLGNPERAVFLAAGVGAFVGWRYRSWRGAVFVVATVGCATGIGHVVKALVGRERPPVGTRLVAETSLSFPSGHATGTAALVGVLVLVYLRAHEGLGRRVIAVGVGVIVVGLMAITRLYLGVHWLTDVLGGALLGTGVVLVAAIVQVFWWPYESREGLGRKEISSRESSADAYTRR</sequence>
<feature type="transmembrane region" description="Helical" evidence="1">
    <location>
        <begin position="205"/>
        <end position="225"/>
    </location>
</feature>